<feature type="transmembrane region" description="Helical" evidence="5">
    <location>
        <begin position="280"/>
        <end position="303"/>
    </location>
</feature>
<dbReference type="RefSeq" id="WP_160130305.1">
    <property type="nucleotide sequence ID" value="NZ_CP019288.1"/>
</dbReference>
<accession>A0A7L4ZME2</accession>
<evidence type="ECO:0000256" key="4">
    <source>
        <dbReference type="ARBA" id="ARBA00023136"/>
    </source>
</evidence>
<comment type="subcellular location">
    <subcellularLocation>
        <location evidence="1">Membrane</location>
        <topology evidence="1">Multi-pass membrane protein</topology>
    </subcellularLocation>
</comment>
<dbReference type="EMBL" id="CP019288">
    <property type="protein sequence ID" value="QHI37701.1"/>
    <property type="molecule type" value="Genomic_DNA"/>
</dbReference>
<feature type="transmembrane region" description="Helical" evidence="5">
    <location>
        <begin position="137"/>
        <end position="155"/>
    </location>
</feature>
<evidence type="ECO:0000313" key="7">
    <source>
        <dbReference type="EMBL" id="QHI37701.1"/>
    </source>
</evidence>
<organism evidence="7 8">
    <name type="scientific">Kordia antarctica</name>
    <dbReference type="NCBI Taxonomy" id="1218801"/>
    <lineage>
        <taxon>Bacteria</taxon>
        <taxon>Pseudomonadati</taxon>
        <taxon>Bacteroidota</taxon>
        <taxon>Flavobacteriia</taxon>
        <taxon>Flavobacteriales</taxon>
        <taxon>Flavobacteriaceae</taxon>
        <taxon>Kordia</taxon>
    </lineage>
</organism>
<dbReference type="InterPro" id="IPR004837">
    <property type="entry name" value="NaCa_Exmemb"/>
</dbReference>
<protein>
    <recommendedName>
        <fullName evidence="6">Sodium/calcium exchanger membrane region domain-containing protein</fullName>
    </recommendedName>
</protein>
<dbReference type="Pfam" id="PF01699">
    <property type="entry name" value="Na_Ca_ex"/>
    <property type="match status" value="2"/>
</dbReference>
<evidence type="ECO:0000256" key="1">
    <source>
        <dbReference type="ARBA" id="ARBA00004141"/>
    </source>
</evidence>
<reference evidence="7 8" key="1">
    <citation type="journal article" date="2013" name="Int. J. Syst. Evol. Microbiol.">
        <title>Kordia antarctica sp. nov., isolated from Antarctic seawater.</title>
        <authorList>
            <person name="Baek K."/>
            <person name="Choi A."/>
            <person name="Kang I."/>
            <person name="Lee K."/>
            <person name="Cho J.C."/>
        </authorList>
    </citation>
    <scope>NUCLEOTIDE SEQUENCE [LARGE SCALE GENOMIC DNA]</scope>
    <source>
        <strain evidence="7 8">IMCC3317</strain>
    </source>
</reference>
<name>A0A7L4ZME2_9FLAO</name>
<dbReference type="KEGG" id="kan:IMCC3317_30820"/>
<feature type="transmembrane region" description="Helical" evidence="5">
    <location>
        <begin position="70"/>
        <end position="99"/>
    </location>
</feature>
<keyword evidence="4 5" id="KW-0472">Membrane</keyword>
<feature type="transmembrane region" description="Helical" evidence="5">
    <location>
        <begin position="238"/>
        <end position="259"/>
    </location>
</feature>
<dbReference type="GO" id="GO:0005262">
    <property type="term" value="F:calcium channel activity"/>
    <property type="evidence" value="ECO:0007669"/>
    <property type="project" value="TreeGrafter"/>
</dbReference>
<dbReference type="OrthoDB" id="6146067at2"/>
<evidence type="ECO:0000256" key="2">
    <source>
        <dbReference type="ARBA" id="ARBA00022692"/>
    </source>
</evidence>
<gene>
    <name evidence="7" type="ORF">IMCC3317_30820</name>
</gene>
<feature type="domain" description="Sodium/calcium exchanger membrane region" evidence="6">
    <location>
        <begin position="6"/>
        <end position="154"/>
    </location>
</feature>
<keyword evidence="8" id="KW-1185">Reference proteome</keyword>
<dbReference type="InterPro" id="IPR004481">
    <property type="entry name" value="K/Na/Ca-exchanger"/>
</dbReference>
<evidence type="ECO:0000313" key="8">
    <source>
        <dbReference type="Proteomes" id="UP000464657"/>
    </source>
</evidence>
<feature type="transmembrane region" description="Helical" evidence="5">
    <location>
        <begin position="315"/>
        <end position="332"/>
    </location>
</feature>
<keyword evidence="3 5" id="KW-1133">Transmembrane helix</keyword>
<dbReference type="Proteomes" id="UP000464657">
    <property type="component" value="Chromosome"/>
</dbReference>
<keyword evidence="2 5" id="KW-0812">Transmembrane</keyword>
<dbReference type="GO" id="GO:0006874">
    <property type="term" value="P:intracellular calcium ion homeostasis"/>
    <property type="evidence" value="ECO:0007669"/>
    <property type="project" value="TreeGrafter"/>
</dbReference>
<feature type="transmembrane region" description="Helical" evidence="5">
    <location>
        <begin position="111"/>
        <end position="131"/>
    </location>
</feature>
<dbReference type="Gene3D" id="1.20.1420.30">
    <property type="entry name" value="NCX, central ion-binding region"/>
    <property type="match status" value="2"/>
</dbReference>
<dbReference type="PANTHER" id="PTHR10846">
    <property type="entry name" value="SODIUM/POTASSIUM/CALCIUM EXCHANGER"/>
    <property type="match status" value="1"/>
</dbReference>
<proteinExistence type="predicted"/>
<sequence>MWILISILLIVLCCIIIWRASDGFEAASEYLGRNLSEGVRGATINAIGSSMPELFTTLFFLFVLKDKDGFAGGIGTTAGSAIFNGMIIPAVVILVVVIKGVTSHVEVSKKVLLRDGISLLICELVLIFLLGDASLNWTHGLILMGLYAVYAIYMLSSMKKAGAEEDDEEEEDEDEDEDEADAGFFMNLITLNLEPVFIKDKINSKNGWTLLIFAMLVIGGACLLLVKSCEWLGDELNIPIYFIAVILASAATSVPDTILSMKDAKKGNYDDAVSNALGSNIFDVCFALGFPLFLFTIIYGPIVMSPDTIQNVAELRILLFIFTLLAFIIYIVKPKMGIVSAVLLLLIYVVFTVYIFGRSADSETALQVSQWLQTINDFVETLRFWK</sequence>
<feature type="transmembrane region" description="Helical" evidence="5">
    <location>
        <begin position="208"/>
        <end position="226"/>
    </location>
</feature>
<dbReference type="GO" id="GO:0008273">
    <property type="term" value="F:calcium, potassium:sodium antiporter activity"/>
    <property type="evidence" value="ECO:0007669"/>
    <property type="project" value="TreeGrafter"/>
</dbReference>
<dbReference type="PANTHER" id="PTHR10846:SF8">
    <property type="entry name" value="INNER MEMBRANE PROTEIN YRBG"/>
    <property type="match status" value="1"/>
</dbReference>
<evidence type="ECO:0000256" key="3">
    <source>
        <dbReference type="ARBA" id="ARBA00022989"/>
    </source>
</evidence>
<feature type="transmembrane region" description="Helical" evidence="5">
    <location>
        <begin position="339"/>
        <end position="357"/>
    </location>
</feature>
<dbReference type="AlphaFoldDB" id="A0A7L4ZME2"/>
<dbReference type="InterPro" id="IPR044880">
    <property type="entry name" value="NCX_ion-bd_dom_sf"/>
</dbReference>
<evidence type="ECO:0000256" key="5">
    <source>
        <dbReference type="SAM" id="Phobius"/>
    </source>
</evidence>
<evidence type="ECO:0000259" key="6">
    <source>
        <dbReference type="Pfam" id="PF01699"/>
    </source>
</evidence>
<dbReference type="GO" id="GO:0005886">
    <property type="term" value="C:plasma membrane"/>
    <property type="evidence" value="ECO:0007669"/>
    <property type="project" value="TreeGrafter"/>
</dbReference>
<feature type="domain" description="Sodium/calcium exchanger membrane region" evidence="6">
    <location>
        <begin position="208"/>
        <end position="356"/>
    </location>
</feature>